<keyword evidence="1" id="KW-1133">Transmembrane helix</keyword>
<gene>
    <name evidence="2" type="ORF">Prudu_022424</name>
</gene>
<organism evidence="2">
    <name type="scientific">Prunus dulcis</name>
    <name type="common">Almond</name>
    <name type="synonym">Amygdalus dulcis</name>
    <dbReference type="NCBI Taxonomy" id="3755"/>
    <lineage>
        <taxon>Eukaryota</taxon>
        <taxon>Viridiplantae</taxon>
        <taxon>Streptophyta</taxon>
        <taxon>Embryophyta</taxon>
        <taxon>Tracheophyta</taxon>
        <taxon>Spermatophyta</taxon>
        <taxon>Magnoliopsida</taxon>
        <taxon>eudicotyledons</taxon>
        <taxon>Gunneridae</taxon>
        <taxon>Pentapetalae</taxon>
        <taxon>rosids</taxon>
        <taxon>fabids</taxon>
        <taxon>Rosales</taxon>
        <taxon>Rosaceae</taxon>
        <taxon>Amygdaloideae</taxon>
        <taxon>Amygdaleae</taxon>
        <taxon>Prunus</taxon>
    </lineage>
</organism>
<dbReference type="PANTHER" id="PTHR31061">
    <property type="entry name" value="LD22376P"/>
    <property type="match status" value="1"/>
</dbReference>
<keyword evidence="1" id="KW-0812">Transmembrane</keyword>
<keyword evidence="1" id="KW-0472">Membrane</keyword>
<reference evidence="2" key="1">
    <citation type="journal article" date="2019" name="Science">
        <title>Mutation of a bHLH transcription factor allowed almond domestication.</title>
        <authorList>
            <person name="Sanchez-Perez R."/>
            <person name="Pavan S."/>
            <person name="Mazzeo R."/>
            <person name="Moldovan C."/>
            <person name="Aiese Cigliano R."/>
            <person name="Del Cueto J."/>
            <person name="Ricciardi F."/>
            <person name="Lotti C."/>
            <person name="Ricciardi L."/>
            <person name="Dicenta F."/>
            <person name="Lopez-Marques R.L."/>
            <person name="Lindberg Moller B."/>
        </authorList>
    </citation>
    <scope>NUCLEOTIDE SEQUENCE</scope>
</reference>
<dbReference type="EMBL" id="AP019304">
    <property type="protein sequence ID" value="BBH09817.1"/>
    <property type="molecule type" value="Genomic_DNA"/>
</dbReference>
<sequence length="151" mass="16757">MSKGDKQSRSYMESGVSSFHYQPYTQGYCMECNLSADGEVPESSPSWCHAPFDPEDRCLRVQVHYICVGVDGIHSLSIFVLVTSNLAIIAIQGLYWSDPENNLITLGKRFTIVTTTTLIADSVAVYLATKIGSTTKERTITLYPILLLINQ</sequence>
<evidence type="ECO:0000256" key="1">
    <source>
        <dbReference type="SAM" id="Phobius"/>
    </source>
</evidence>
<dbReference type="AlphaFoldDB" id="A0A4Y1S1G4"/>
<name>A0A4Y1S1G4_PRUDU</name>
<evidence type="ECO:0000313" key="2">
    <source>
        <dbReference type="EMBL" id="BBH09817.1"/>
    </source>
</evidence>
<feature type="transmembrane region" description="Helical" evidence="1">
    <location>
        <begin position="109"/>
        <end position="128"/>
    </location>
</feature>
<proteinExistence type="predicted"/>
<dbReference type="PANTHER" id="PTHR31061:SF28">
    <property type="entry name" value="HEPARAN-ALPHA-GLUCOSAMINIDE N-ACETYLTRANSFERASE-LIKE"/>
    <property type="match status" value="1"/>
</dbReference>
<protein>
    <submittedName>
        <fullName evidence="2">Uncharacterized protein</fullName>
    </submittedName>
</protein>
<feature type="transmembrane region" description="Helical" evidence="1">
    <location>
        <begin position="78"/>
        <end position="97"/>
    </location>
</feature>
<accession>A0A4Y1S1G4</accession>